<reference evidence="5 6" key="4">
    <citation type="journal article" date="1998" name="J. Virol.">
        <title>The R33 G protein-coupled receptor gene of rat cytomegalovirus plays an essential role in the pathogenesis of viral infection.</title>
        <authorList>
            <person name="Beisser P.S."/>
            <person name="Vink C."/>
            <person name="Van Dam J.G."/>
            <person name="Grauls G."/>
            <person name="Vanherle S.J."/>
            <person name="Bruggeman C.A."/>
        </authorList>
    </citation>
    <scope>NUCLEOTIDE SEQUENCE [LARGE SCALE GENOMIC DNA]</scope>
    <source>
        <strain evidence="5 6">Maastricht</strain>
    </source>
</reference>
<evidence type="ECO:0000256" key="1">
    <source>
        <dbReference type="ARBA" id="ARBA00022679"/>
    </source>
</evidence>
<dbReference type="OrthoDB" id="4062at10239"/>
<reference evidence="5 6" key="5">
    <citation type="journal article" date="1998" name="Virology">
        <title>The Maastricht strain and England strain of rat cytomegalovirus represent different betaherpesvirus species rather than strains.</title>
        <authorList>
            <person name="Beisser P.S."/>
            <person name="Kaptein S.J."/>
            <person name="Beuken E."/>
            <person name="Bruggeman C.A."/>
            <person name="Vink C."/>
        </authorList>
    </citation>
    <scope>NUCLEOTIDE SEQUENCE [LARGE SCALE GENOMIC DNA]</scope>
    <source>
        <strain evidence="5 6">Maastricht</strain>
    </source>
</reference>
<evidence type="ECO:0000313" key="5">
    <source>
        <dbReference type="EMBL" id="AAF99187.1"/>
    </source>
</evidence>
<gene>
    <name evidence="5" type="primary">R97</name>
</gene>
<protein>
    <submittedName>
        <fullName evidence="5">PR97</fullName>
    </submittedName>
</protein>
<dbReference type="InterPro" id="IPR010615">
    <property type="entry name" value="Herpes_UL97"/>
</dbReference>
<dbReference type="SUPFAM" id="SSF56112">
    <property type="entry name" value="Protein kinase-like (PK-like)"/>
    <property type="match status" value="1"/>
</dbReference>
<feature type="compositionally biased region" description="Basic residues" evidence="3">
    <location>
        <begin position="162"/>
        <end position="174"/>
    </location>
</feature>
<feature type="region of interest" description="Disordered" evidence="3">
    <location>
        <begin position="1"/>
        <end position="84"/>
    </location>
</feature>
<dbReference type="GO" id="GO:0004672">
    <property type="term" value="F:protein kinase activity"/>
    <property type="evidence" value="ECO:0007669"/>
    <property type="project" value="InterPro"/>
</dbReference>
<feature type="region of interest" description="Disordered" evidence="3">
    <location>
        <begin position="141"/>
        <end position="180"/>
    </location>
</feature>
<reference evidence="5 6" key="7">
    <citation type="journal article" date="1999" name="J. Virol.">
        <title>Deletion of the R78 G protein-coupled receptor gene from rat cytomegalovirus results in an attenuated, syncytium-inducing mutant strain.</title>
        <authorList>
            <person name="Beisser P.S."/>
            <person name="Grauls G."/>
            <person name="Bruggeman C.A."/>
            <person name="Vink C."/>
        </authorList>
    </citation>
    <scope>NUCLEOTIDE SEQUENCE [LARGE SCALE GENOMIC DNA]</scope>
    <source>
        <strain evidence="5 6">Maastricht</strain>
    </source>
</reference>
<dbReference type="KEGG" id="vg:940375"/>
<name>Q9DWA3_RCMVM</name>
<reference evidence="5 6" key="8">
    <citation type="journal article" date="2000" name="J. Virol.">
        <title>The r144 major histocompatibility complex class I-like gene of rat cytomegalovirus is dispensable for both acute and long-term infection in the immunocompromised host.</title>
        <authorList>
            <person name="Beisser P.S."/>
            <person name="Kloover J.S."/>
            <person name="Grauls G.E."/>
            <person name="Blok M.J."/>
            <person name="Bruggeman C.A."/>
            <person name="Vink C."/>
        </authorList>
    </citation>
    <scope>NUCLEOTIDE SEQUENCE [LARGE SCALE GENOMIC DNA]</scope>
    <source>
        <strain evidence="5 6">Maastricht</strain>
    </source>
</reference>
<keyword evidence="2" id="KW-0418">Kinase</keyword>
<dbReference type="RefSeq" id="NP_064198.1">
    <property type="nucleotide sequence ID" value="NC_002512.2"/>
</dbReference>
<dbReference type="GO" id="GO:0016032">
    <property type="term" value="P:viral process"/>
    <property type="evidence" value="ECO:0007669"/>
    <property type="project" value="InterPro"/>
</dbReference>
<feature type="domain" description="Herpesvirus UL97" evidence="4">
    <location>
        <begin position="366"/>
        <end position="532"/>
    </location>
</feature>
<dbReference type="InterPro" id="IPR011009">
    <property type="entry name" value="Kinase-like_dom_sf"/>
</dbReference>
<reference evidence="5 6" key="3">
    <citation type="journal article" date="1997" name="J. Gen. Virol.">
        <title>Cloning and functional characterization of the origin of lytic-phase DNA replication of rat cytomegalovirus.</title>
        <authorList>
            <person name="Vink C."/>
            <person name="Beuken E."/>
            <person name="Bruggeman C.A."/>
        </authorList>
    </citation>
    <scope>NUCLEOTIDE SEQUENCE [LARGE SCALE GENOMIC DNA]</scope>
    <source>
        <strain evidence="5 6">Maastricht</strain>
    </source>
</reference>
<dbReference type="Pfam" id="PF06734">
    <property type="entry name" value="UL97"/>
    <property type="match status" value="1"/>
</dbReference>
<reference evidence="5 6" key="6">
    <citation type="journal article" date="1999" name="J. Gen. Virol.">
        <title>The rat cytomegalovirus R32 gene encodes a virion-associated protein that elicits a strong humoral immune response in infected rats.</title>
        <authorList>
            <person name="Beuken E."/>
            <person name="Grauls G."/>
            <person name="Bruggeman C.A."/>
            <person name="Vink C."/>
        </authorList>
    </citation>
    <scope>NUCLEOTIDE SEQUENCE [LARGE SCALE GENOMIC DNA]</scope>
    <source>
        <strain evidence="5 6">Maastricht</strain>
    </source>
</reference>
<sequence length="612" mass="66932">MENTPPPSASPRFRPRLLRPGRSLPLAEIRRIVAAPRKPPRKRSAVEDGAVSPKVRRRLVFDNENEPGDEVAERAAGGTGDGDDCLQVPPLSSCSSSDGSAVTQILSCGCTPESRHLLCCELVSLEGSVSVARCPLCYDGESDSSGDGGSRPVSTPPLSASPRRRPPLCPRKRSTTTSSDEHVIVSPFVGLKCHMSTFDGLRGPTLREAGTSGYLPVYAPHDDLFCISNCRRRNPADGAVVIGKGSFGQVWRLGDGRTALKVGKDTLDEALLTLWVSGVVRGRALDAGFAGEVNDSVYCNILTATGSCLRHNVVAFPALDSDLYNYRGWDFSGLSSYRRAFTGLADGIRFLNLQCGVAHFDVTPMNILVQVDPEDGRRLRRAVLCDYSLAQYNGPHDDRCVVVFQQTRTVRALQSSTYYLTDLYHPAFKPLPLQKLSCVEPRARFPHPSARRFCVTDLCALGSVVAFCLVRVLDDRGLPKVRATTENALFAVARKTCEALGRHDEDAVANWSSLLLTRQLAYAVSLLGVDEAREAVADLCHFFAANADHEAVDRFRCIYKRARQEISGSYVVRLLKEALATEDGRYLLENVRATCLLVRLEDLDVGPFSLFP</sequence>
<reference evidence="5 6" key="1">
    <citation type="journal article" date="1996" name="J. Gen. Virol.">
        <title>Cloning and sequence analysis of the genes encoding DNA polymerase, glycoprotein B, ICP18.5 and major DNA-binding protein of rat cytomegalovirus.</title>
        <authorList>
            <person name="Beuken E."/>
            <person name="Slobbe R."/>
            <person name="Bruggeman C.A."/>
            <person name="Vink C."/>
        </authorList>
    </citation>
    <scope>NUCLEOTIDE SEQUENCE [LARGE SCALE GENOMIC DNA]</scope>
    <source>
        <strain evidence="5 6">Maastricht</strain>
    </source>
</reference>
<dbReference type="Proteomes" id="UP000008288">
    <property type="component" value="Segment"/>
</dbReference>
<evidence type="ECO:0000313" key="6">
    <source>
        <dbReference type="Proteomes" id="UP000008288"/>
    </source>
</evidence>
<keyword evidence="6" id="KW-1185">Reference proteome</keyword>
<organism evidence="5 6">
    <name type="scientific">Rat cytomegalovirus (strain Maastricht)</name>
    <dbReference type="NCBI Taxonomy" id="79700"/>
    <lineage>
        <taxon>Viruses</taxon>
        <taxon>Duplodnaviria</taxon>
        <taxon>Heunggongvirae</taxon>
        <taxon>Peploviricota</taxon>
        <taxon>Herviviricetes</taxon>
        <taxon>Herpesvirales</taxon>
        <taxon>Orthoherpesviridae</taxon>
        <taxon>Betaherpesvirinae</taxon>
        <taxon>Muromegalovirus</taxon>
        <taxon>Muromegalovirus muridbeta2</taxon>
        <taxon>Murid betaherpesvirus 2</taxon>
    </lineage>
</organism>
<reference evidence="5 6" key="2">
    <citation type="journal article" date="1996" name="J. Virol.">
        <title>Structure of the rat cytomegalovirus genome termini.</title>
        <authorList>
            <person name="Vink C."/>
            <person name="Beuken E."/>
            <person name="Bruggeman C.A."/>
        </authorList>
    </citation>
    <scope>NUCLEOTIDE SEQUENCE [LARGE SCALE GENOMIC DNA]</scope>
    <source>
        <strain evidence="5 6">Maastricht</strain>
    </source>
</reference>
<organismHost>
    <name type="scientific">Rattus</name>
    <name type="common">rats</name>
    <dbReference type="NCBI Taxonomy" id="10114"/>
</organismHost>
<proteinExistence type="predicted"/>
<keyword evidence="1" id="KW-0808">Transferase</keyword>
<dbReference type="GO" id="GO:0005524">
    <property type="term" value="F:ATP binding"/>
    <property type="evidence" value="ECO:0007669"/>
    <property type="project" value="InterPro"/>
</dbReference>
<evidence type="ECO:0000256" key="2">
    <source>
        <dbReference type="ARBA" id="ARBA00022777"/>
    </source>
</evidence>
<evidence type="ECO:0000256" key="3">
    <source>
        <dbReference type="SAM" id="MobiDB-lite"/>
    </source>
</evidence>
<evidence type="ECO:0000259" key="4">
    <source>
        <dbReference type="Pfam" id="PF06734"/>
    </source>
</evidence>
<dbReference type="Gene3D" id="1.10.510.10">
    <property type="entry name" value="Transferase(Phosphotransferase) domain 1"/>
    <property type="match status" value="1"/>
</dbReference>
<reference evidence="5 6" key="10">
    <citation type="journal article" date="2000" name="Virus Res.">
        <title>Rat cytomegalovirus R89 is a highly conserved gene which expresses a spliced transcript.</title>
        <authorList>
            <person name="Gruijthuijsen Y.K."/>
            <person name="Beuken E."/>
            <person name="Bruggeman C.A."/>
            <person name="Vink C."/>
        </authorList>
    </citation>
    <scope>NUCLEOTIDE SEQUENCE [LARGE SCALE GENOMIC DNA]</scope>
    <source>
        <strain evidence="5 6">Maastricht</strain>
    </source>
</reference>
<dbReference type="EMBL" id="AF232689">
    <property type="protein sequence ID" value="AAF99187.1"/>
    <property type="molecule type" value="Genomic_DNA"/>
</dbReference>
<accession>Q9DWA3</accession>
<reference evidence="5 6" key="9">
    <citation type="journal article" date="2000" name="J. Virol.">
        <title>Complete DNA sequence of the rat cytomegalovirus genome.</title>
        <authorList>
            <person name="Vink C."/>
            <person name="Beuken E."/>
            <person name="Bruggeman C.A."/>
        </authorList>
    </citation>
    <scope>NUCLEOTIDE SEQUENCE [LARGE SCALE GENOMIC DNA]</scope>
    <source>
        <strain evidence="5 6">Maastricht</strain>
    </source>
</reference>
<dbReference type="GeneID" id="940375"/>